<dbReference type="RefSeq" id="WP_115493243.1">
    <property type="nucleotide sequence ID" value="NZ_JACHWW010000002.1"/>
</dbReference>
<name>A0A395LI85_9SPHN</name>
<dbReference type="Gene3D" id="1.20.5.340">
    <property type="match status" value="1"/>
</dbReference>
<keyword evidence="1" id="KW-1133">Transmembrane helix</keyword>
<evidence type="ECO:0000256" key="1">
    <source>
        <dbReference type="SAM" id="Phobius"/>
    </source>
</evidence>
<evidence type="ECO:0000313" key="2">
    <source>
        <dbReference type="EMBL" id="RDS75977.1"/>
    </source>
</evidence>
<keyword evidence="3" id="KW-1185">Reference proteome</keyword>
<dbReference type="EMBL" id="QRBB01000002">
    <property type="protein sequence ID" value="RDS75977.1"/>
    <property type="molecule type" value="Genomic_DNA"/>
</dbReference>
<feature type="transmembrane region" description="Helical" evidence="1">
    <location>
        <begin position="85"/>
        <end position="104"/>
    </location>
</feature>
<keyword evidence="1" id="KW-0812">Transmembrane</keyword>
<organism evidence="2 3">
    <name type="scientific">Alteriqipengyuania lutimaris</name>
    <dbReference type="NCBI Taxonomy" id="1538146"/>
    <lineage>
        <taxon>Bacteria</taxon>
        <taxon>Pseudomonadati</taxon>
        <taxon>Pseudomonadota</taxon>
        <taxon>Alphaproteobacteria</taxon>
        <taxon>Sphingomonadales</taxon>
        <taxon>Erythrobacteraceae</taxon>
        <taxon>Alteriqipengyuania</taxon>
    </lineage>
</organism>
<keyword evidence="1" id="KW-0472">Membrane</keyword>
<protein>
    <submittedName>
        <fullName evidence="2">Uncharacterized protein</fullName>
    </submittedName>
</protein>
<comment type="caution">
    <text evidence="2">The sequence shown here is derived from an EMBL/GenBank/DDBJ whole genome shotgun (WGS) entry which is preliminary data.</text>
</comment>
<gene>
    <name evidence="2" type="ORF">DL238_15005</name>
</gene>
<dbReference type="AlphaFoldDB" id="A0A395LI85"/>
<accession>A0A395LI85</accession>
<dbReference type="Proteomes" id="UP000254101">
    <property type="component" value="Unassembled WGS sequence"/>
</dbReference>
<dbReference type="OrthoDB" id="7876851at2"/>
<sequence>MAIDQSLNRIHAVERDVAGLREQIEARSGGGGGEGGQVEQRVTRLEGQFDKLGDKLDRQSDRIGGIEKELATLTERVAHLPSKGFIVSSLATTVGVISGLAIIAQRLGFFG</sequence>
<proteinExistence type="predicted"/>
<reference evidence="2 3" key="1">
    <citation type="submission" date="2018-07" db="EMBL/GenBank/DDBJ databases">
        <title>Erythrobacter nanhaiensis sp. nov., a novel member of the genus Erythrobacter isolated from the South China Sea.</title>
        <authorList>
            <person name="Chen X."/>
            <person name="Liu J."/>
        </authorList>
    </citation>
    <scope>NUCLEOTIDE SEQUENCE [LARGE SCALE GENOMIC DNA]</scope>
    <source>
        <strain evidence="2 3">S-5</strain>
    </source>
</reference>
<evidence type="ECO:0000313" key="3">
    <source>
        <dbReference type="Proteomes" id="UP000254101"/>
    </source>
</evidence>